<dbReference type="Pfam" id="PF11755">
    <property type="entry name" value="DUF3311"/>
    <property type="match status" value="1"/>
</dbReference>
<evidence type="ECO:0000256" key="1">
    <source>
        <dbReference type="SAM" id="Phobius"/>
    </source>
</evidence>
<dbReference type="AlphaFoldDB" id="A0A6J4I7D3"/>
<reference evidence="2" key="1">
    <citation type="submission" date="2020-02" db="EMBL/GenBank/DDBJ databases">
        <authorList>
            <person name="Meier V. D."/>
        </authorList>
    </citation>
    <scope>NUCLEOTIDE SEQUENCE</scope>
    <source>
        <strain evidence="2">AVDCRST_MAG63</strain>
    </source>
</reference>
<organism evidence="2">
    <name type="scientific">uncultured Armatimonadetes bacterium</name>
    <dbReference type="NCBI Taxonomy" id="157466"/>
    <lineage>
        <taxon>Bacteria</taxon>
        <taxon>Bacillati</taxon>
        <taxon>Armatimonadota</taxon>
        <taxon>environmental samples</taxon>
    </lineage>
</organism>
<keyword evidence="1" id="KW-0812">Transmembrane</keyword>
<feature type="transmembrane region" description="Helical" evidence="1">
    <location>
        <begin position="27"/>
        <end position="54"/>
    </location>
</feature>
<name>A0A6J4I7D3_9BACT</name>
<protein>
    <recommendedName>
        <fullName evidence="3">DUF3311 domain-containing protein</fullName>
    </recommendedName>
</protein>
<sequence>MRWLLACVVVIVILLHQDIWFWTDRTLVFGFLPIGLAYHGAYAVLAALTMALLVRFLWPAHLEDADEISAPANNVVNEAHR</sequence>
<dbReference type="EMBL" id="CADCTO010000197">
    <property type="protein sequence ID" value="CAA9243029.1"/>
    <property type="molecule type" value="Genomic_DNA"/>
</dbReference>
<keyword evidence="1" id="KW-1133">Transmembrane helix</keyword>
<proteinExistence type="predicted"/>
<evidence type="ECO:0008006" key="3">
    <source>
        <dbReference type="Google" id="ProtNLM"/>
    </source>
</evidence>
<dbReference type="InterPro" id="IPR021741">
    <property type="entry name" value="DUF3311"/>
</dbReference>
<gene>
    <name evidence="2" type="ORF">AVDCRST_MAG63-2531</name>
</gene>
<keyword evidence="1" id="KW-0472">Membrane</keyword>
<evidence type="ECO:0000313" key="2">
    <source>
        <dbReference type="EMBL" id="CAA9243029.1"/>
    </source>
</evidence>
<accession>A0A6J4I7D3</accession>